<evidence type="ECO:0000313" key="1">
    <source>
        <dbReference type="EMBL" id="MBG6122897.1"/>
    </source>
</evidence>
<name>A0A931DYT1_9CORY</name>
<dbReference type="EMBL" id="JADOUE010000001">
    <property type="protein sequence ID" value="MBG6122897.1"/>
    <property type="molecule type" value="Genomic_DNA"/>
</dbReference>
<sequence length="345" mass="38571">MIIPTKCPYTFRPMDPEATQSPYLPDKELPRGWQNSGTFTVSMAGARASGKSVYLAVLIRLMEQFTIKYGGVWEAANPQTQEIYDRHFGSLFEEKGRALESTRRMSDQATYTTEPLIFSMGRLLIDGVRTPQPYFMVFRDVAGEDLEDTNVYDVQDDLAFMGISDLIVFLFDPLADQDISQALQGMAGMNAGQALSSTPPGVVLSNVLRIIGPHRPPIALTLSKFDVLQRLRDTDGAVRNMDKIMRNQGAAFNREGCGAARPWSEDDSLLLHYEITSLLRTLGATRLFNQLDSWTEGDRAYDYRCFAVSALGFEVQDDMVSHSGIAPFRCLDPVRFMLSRYGLGL</sequence>
<dbReference type="Proteomes" id="UP000658613">
    <property type="component" value="Unassembled WGS sequence"/>
</dbReference>
<accession>A0A931DYT1</accession>
<evidence type="ECO:0000313" key="2">
    <source>
        <dbReference type="Proteomes" id="UP000658613"/>
    </source>
</evidence>
<organism evidence="1 2">
    <name type="scientific">Corynebacterium aquatimens</name>
    <dbReference type="NCBI Taxonomy" id="1190508"/>
    <lineage>
        <taxon>Bacteria</taxon>
        <taxon>Bacillati</taxon>
        <taxon>Actinomycetota</taxon>
        <taxon>Actinomycetes</taxon>
        <taxon>Mycobacteriales</taxon>
        <taxon>Corynebacteriaceae</taxon>
        <taxon>Corynebacterium</taxon>
    </lineage>
</organism>
<dbReference type="RefSeq" id="WP_196825213.1">
    <property type="nucleotide sequence ID" value="NZ_CP046980.1"/>
</dbReference>
<dbReference type="AlphaFoldDB" id="A0A931DYT1"/>
<reference evidence="1" key="1">
    <citation type="submission" date="2020-11" db="EMBL/GenBank/DDBJ databases">
        <title>Sequencing the genomes of 1000 actinobacteria strains.</title>
        <authorList>
            <person name="Klenk H.-P."/>
        </authorList>
    </citation>
    <scope>NUCLEOTIDE SEQUENCE</scope>
    <source>
        <strain evidence="1">DSM 45632</strain>
    </source>
</reference>
<protein>
    <submittedName>
        <fullName evidence="1">Uncharacterized protein</fullName>
    </submittedName>
</protein>
<proteinExistence type="predicted"/>
<keyword evidence="2" id="KW-1185">Reference proteome</keyword>
<gene>
    <name evidence="1" type="ORF">IW254_001866</name>
</gene>
<comment type="caution">
    <text evidence="1">The sequence shown here is derived from an EMBL/GenBank/DDBJ whole genome shotgun (WGS) entry which is preliminary data.</text>
</comment>